<dbReference type="GeneID" id="18925658"/>
<dbReference type="InParanoid" id="F4RCR3"/>
<accession>F4RCR3</accession>
<gene>
    <name evidence="7" type="ORF">MELLADRAFT_115660</name>
</gene>
<keyword evidence="8" id="KW-1185">Reference proteome</keyword>
<dbReference type="Proteomes" id="UP000001072">
    <property type="component" value="Unassembled WGS sequence"/>
</dbReference>
<sequence>MAQQIDYENKFLSKAGKGWRSTGIRGLMSFEQVEGMISFLVGRPDPETFPFEAIKFTLKQPLDSKPEPDQIVPEVLEMKDKELVDALQYSDTSGVPSLISWFIGLQQRSHHRGDNKEEGWRCSVGTGSQESMHRAFQAICDSDDSILLETPTYAGVLGFLRPLGANLIELPTDANGIMDQPLQSILENWYTDEKTKSLKFPKAIYACPTGSNPTGATASPERKKKILSLVRKFDLLLFEDDAYYYLHFDPPNRAPSYFELEKSEGGQIGRVLRFDTLSKIMSPGMRLGFVTGPAKIVDMMDLQTASINMQPSTFTQAIAFKVLSHWGYDRFIDHCYSVAKLYQRKSQSIEKAARRHLDGLADWSPPRAGMFFWLKLNIAKAGEDAKVDSKALMMSTALKNGILAVPGCEFMASGKSTAYVRISFSIVDEKTADAGLSRLARTIREARGEMGLDH</sequence>
<dbReference type="InterPro" id="IPR015421">
    <property type="entry name" value="PyrdxlP-dep_Trfase_major"/>
</dbReference>
<evidence type="ECO:0000256" key="4">
    <source>
        <dbReference type="ARBA" id="ARBA00022679"/>
    </source>
</evidence>
<comment type="cofactor">
    <cofactor evidence="1">
        <name>pyridoxal 5'-phosphate</name>
        <dbReference type="ChEBI" id="CHEBI:597326"/>
    </cofactor>
</comment>
<feature type="domain" description="Aminotransferase class I/classII large" evidence="6">
    <location>
        <begin position="85"/>
        <end position="439"/>
    </location>
</feature>
<dbReference type="GO" id="GO:0030170">
    <property type="term" value="F:pyridoxal phosphate binding"/>
    <property type="evidence" value="ECO:0007669"/>
    <property type="project" value="InterPro"/>
</dbReference>
<dbReference type="InterPro" id="IPR004839">
    <property type="entry name" value="Aminotransferase_I/II_large"/>
</dbReference>
<dbReference type="AlphaFoldDB" id="F4RCR3"/>
<dbReference type="SMR" id="F4RCR3"/>
<evidence type="ECO:0000256" key="2">
    <source>
        <dbReference type="ARBA" id="ARBA00007441"/>
    </source>
</evidence>
<protein>
    <recommendedName>
        <fullName evidence="6">Aminotransferase class I/classII large domain-containing protein</fullName>
    </recommendedName>
</protein>
<dbReference type="RefSeq" id="XP_007406993.1">
    <property type="nucleotide sequence ID" value="XM_007406931.1"/>
</dbReference>
<keyword evidence="5" id="KW-0663">Pyridoxal phosphate</keyword>
<organism evidence="8">
    <name type="scientific">Melampsora larici-populina (strain 98AG31 / pathotype 3-4-7)</name>
    <name type="common">Poplar leaf rust fungus</name>
    <dbReference type="NCBI Taxonomy" id="747676"/>
    <lineage>
        <taxon>Eukaryota</taxon>
        <taxon>Fungi</taxon>
        <taxon>Dikarya</taxon>
        <taxon>Basidiomycota</taxon>
        <taxon>Pucciniomycotina</taxon>
        <taxon>Pucciniomycetes</taxon>
        <taxon>Pucciniales</taxon>
        <taxon>Melampsoraceae</taxon>
        <taxon>Melampsora</taxon>
    </lineage>
</organism>
<dbReference type="STRING" id="747676.F4RCR3"/>
<dbReference type="CDD" id="cd00609">
    <property type="entry name" value="AAT_like"/>
    <property type="match status" value="1"/>
</dbReference>
<dbReference type="VEuPathDB" id="FungiDB:MELLADRAFT_115660"/>
<dbReference type="GO" id="GO:0008483">
    <property type="term" value="F:transaminase activity"/>
    <property type="evidence" value="ECO:0007669"/>
    <property type="project" value="UniProtKB-KW"/>
</dbReference>
<evidence type="ECO:0000256" key="5">
    <source>
        <dbReference type="ARBA" id="ARBA00022898"/>
    </source>
</evidence>
<keyword evidence="4" id="KW-0808">Transferase</keyword>
<dbReference type="InterPro" id="IPR015424">
    <property type="entry name" value="PyrdxlP-dep_Trfase"/>
</dbReference>
<name>F4RCR3_MELLP</name>
<dbReference type="KEGG" id="mlr:MELLADRAFT_115660"/>
<evidence type="ECO:0000313" key="8">
    <source>
        <dbReference type="Proteomes" id="UP000001072"/>
    </source>
</evidence>
<evidence type="ECO:0000256" key="1">
    <source>
        <dbReference type="ARBA" id="ARBA00001933"/>
    </source>
</evidence>
<dbReference type="OrthoDB" id="691673at2759"/>
<evidence type="ECO:0000313" key="7">
    <source>
        <dbReference type="EMBL" id="EGG09939.1"/>
    </source>
</evidence>
<dbReference type="SUPFAM" id="SSF53383">
    <property type="entry name" value="PLP-dependent transferases"/>
    <property type="match status" value="1"/>
</dbReference>
<evidence type="ECO:0000256" key="3">
    <source>
        <dbReference type="ARBA" id="ARBA00022576"/>
    </source>
</evidence>
<dbReference type="Pfam" id="PF00155">
    <property type="entry name" value="Aminotran_1_2"/>
    <property type="match status" value="1"/>
</dbReference>
<proteinExistence type="inferred from homology"/>
<dbReference type="FunCoup" id="F4RCR3">
    <property type="interactions" value="140"/>
</dbReference>
<evidence type="ECO:0000259" key="6">
    <source>
        <dbReference type="Pfam" id="PF00155"/>
    </source>
</evidence>
<dbReference type="Gene3D" id="3.40.640.10">
    <property type="entry name" value="Type I PLP-dependent aspartate aminotransferase-like (Major domain)"/>
    <property type="match status" value="1"/>
</dbReference>
<dbReference type="EMBL" id="GL883096">
    <property type="protein sequence ID" value="EGG09939.1"/>
    <property type="molecule type" value="Genomic_DNA"/>
</dbReference>
<dbReference type="PANTHER" id="PTHR42790:SF19">
    <property type="entry name" value="KYNURENINE_ALPHA-AMINOADIPATE AMINOTRANSFERASE, MITOCHONDRIAL"/>
    <property type="match status" value="1"/>
</dbReference>
<dbReference type="GO" id="GO:1901605">
    <property type="term" value="P:alpha-amino acid metabolic process"/>
    <property type="evidence" value="ECO:0007669"/>
    <property type="project" value="TreeGrafter"/>
</dbReference>
<reference evidence="8" key="1">
    <citation type="journal article" date="2011" name="Proc. Natl. Acad. Sci. U.S.A.">
        <title>Obligate biotrophy features unraveled by the genomic analysis of rust fungi.</title>
        <authorList>
            <person name="Duplessis S."/>
            <person name="Cuomo C.A."/>
            <person name="Lin Y.-C."/>
            <person name="Aerts A."/>
            <person name="Tisserant E."/>
            <person name="Veneault-Fourrey C."/>
            <person name="Joly D.L."/>
            <person name="Hacquard S."/>
            <person name="Amselem J."/>
            <person name="Cantarel B.L."/>
            <person name="Chiu R."/>
            <person name="Coutinho P.M."/>
            <person name="Feau N."/>
            <person name="Field M."/>
            <person name="Frey P."/>
            <person name="Gelhaye E."/>
            <person name="Goldberg J."/>
            <person name="Grabherr M.G."/>
            <person name="Kodira C.D."/>
            <person name="Kohler A."/>
            <person name="Kuees U."/>
            <person name="Lindquist E.A."/>
            <person name="Lucas S.M."/>
            <person name="Mago R."/>
            <person name="Mauceli E."/>
            <person name="Morin E."/>
            <person name="Murat C."/>
            <person name="Pangilinan J.L."/>
            <person name="Park R."/>
            <person name="Pearson M."/>
            <person name="Quesneville H."/>
            <person name="Rouhier N."/>
            <person name="Sakthikumar S."/>
            <person name="Salamov A.A."/>
            <person name="Schmutz J."/>
            <person name="Selles B."/>
            <person name="Shapiro H."/>
            <person name="Tanguay P."/>
            <person name="Tuskan G.A."/>
            <person name="Henrissat B."/>
            <person name="Van de Peer Y."/>
            <person name="Rouze P."/>
            <person name="Ellis J.G."/>
            <person name="Dodds P.N."/>
            <person name="Schein J.E."/>
            <person name="Zhong S."/>
            <person name="Hamelin R.C."/>
            <person name="Grigoriev I.V."/>
            <person name="Szabo L.J."/>
            <person name="Martin F."/>
        </authorList>
    </citation>
    <scope>NUCLEOTIDE SEQUENCE [LARGE SCALE GENOMIC DNA]</scope>
    <source>
        <strain evidence="8">98AG31 / pathotype 3-4-7</strain>
    </source>
</reference>
<dbReference type="HOGENOM" id="CLU_017584_0_6_1"/>
<dbReference type="PANTHER" id="PTHR42790">
    <property type="entry name" value="AMINOTRANSFERASE"/>
    <property type="match status" value="1"/>
</dbReference>
<keyword evidence="3" id="KW-0032">Aminotransferase</keyword>
<comment type="similarity">
    <text evidence="2">Belongs to the class-I pyridoxal-phosphate-dependent aminotransferase family.</text>
</comment>
<dbReference type="eggNOG" id="KOG0634">
    <property type="taxonomic scope" value="Eukaryota"/>
</dbReference>
<dbReference type="InterPro" id="IPR050859">
    <property type="entry name" value="Class-I_PLP-dep_aminotransf"/>
</dbReference>